<keyword evidence="2" id="KW-0732">Signal</keyword>
<name>D5RN04_9PROT</name>
<keyword evidence="3" id="KW-0560">Oxidoreductase</keyword>
<dbReference type="EMBL" id="ADVL01000424">
    <property type="protein sequence ID" value="EFH11320.1"/>
    <property type="molecule type" value="Genomic_DNA"/>
</dbReference>
<dbReference type="InterPro" id="IPR027056">
    <property type="entry name" value="Gluconate_2DH_su3"/>
</dbReference>
<dbReference type="Pfam" id="PF13618">
    <property type="entry name" value="Gluconate_2-dh3"/>
    <property type="match status" value="1"/>
</dbReference>
<dbReference type="Proteomes" id="UP000005324">
    <property type="component" value="Unassembled WGS sequence"/>
</dbReference>
<reference evidence="3 4" key="1">
    <citation type="submission" date="2010-04" db="EMBL/GenBank/DDBJ databases">
        <authorList>
            <person name="Qin X."/>
            <person name="Bachman B."/>
            <person name="Battles P."/>
            <person name="Bell A."/>
            <person name="Bess C."/>
            <person name="Bickham C."/>
            <person name="Chaboub L."/>
            <person name="Chen D."/>
            <person name="Coyle M."/>
            <person name="Deiros D.R."/>
            <person name="Dinh H."/>
            <person name="Forbes L."/>
            <person name="Fowler G."/>
            <person name="Francisco L."/>
            <person name="Fu Q."/>
            <person name="Gubbala S."/>
            <person name="Hale W."/>
            <person name="Han Y."/>
            <person name="Hemphill L."/>
            <person name="Highlander S.K."/>
            <person name="Hirani K."/>
            <person name="Hogues M."/>
            <person name="Jackson L."/>
            <person name="Jakkamsetti A."/>
            <person name="Javaid M."/>
            <person name="Jiang H."/>
            <person name="Korchina V."/>
            <person name="Kovar C."/>
            <person name="Lara F."/>
            <person name="Lee S."/>
            <person name="Mata R."/>
            <person name="Mathew T."/>
            <person name="Moen C."/>
            <person name="Morales K."/>
            <person name="Munidasa M."/>
            <person name="Nazareth L."/>
            <person name="Ngo R."/>
            <person name="Nguyen L."/>
            <person name="Okwuonu G."/>
            <person name="Ongeri F."/>
            <person name="Patil S."/>
            <person name="Petrosino J."/>
            <person name="Pham C."/>
            <person name="Pham P."/>
            <person name="Pu L.-L."/>
            <person name="Puazo M."/>
            <person name="Raj R."/>
            <person name="Reid J."/>
            <person name="Rouhana J."/>
            <person name="Saada N."/>
            <person name="Shang Y."/>
            <person name="Simmons D."/>
            <person name="Thornton R."/>
            <person name="Warren J."/>
            <person name="Weissenberger G."/>
            <person name="Zhang J."/>
            <person name="Zhang L."/>
            <person name="Zhou C."/>
            <person name="Zhu D."/>
            <person name="Muzny D."/>
            <person name="Worley K."/>
            <person name="Gibbs R."/>
        </authorList>
    </citation>
    <scope>NUCLEOTIDE SEQUENCE [LARGE SCALE GENOMIC DNA]</scope>
    <source>
        <strain evidence="3 4">ATCC 49957</strain>
    </source>
</reference>
<dbReference type="RefSeq" id="WP_007005395.1">
    <property type="nucleotide sequence ID" value="NZ_GG770782.1"/>
</dbReference>
<comment type="caution">
    <text evidence="3">The sequence shown here is derived from an EMBL/GenBank/DDBJ whole genome shotgun (WGS) entry which is preliminary data.</text>
</comment>
<proteinExistence type="predicted"/>
<feature type="compositionally biased region" description="Basic and acidic residues" evidence="1">
    <location>
        <begin position="252"/>
        <end position="270"/>
    </location>
</feature>
<dbReference type="PROSITE" id="PS51318">
    <property type="entry name" value="TAT"/>
    <property type="match status" value="1"/>
</dbReference>
<dbReference type="InterPro" id="IPR006311">
    <property type="entry name" value="TAT_signal"/>
</dbReference>
<feature type="region of interest" description="Disordered" evidence="1">
    <location>
        <begin position="229"/>
        <end position="270"/>
    </location>
</feature>
<evidence type="ECO:0000256" key="2">
    <source>
        <dbReference type="SAM" id="SignalP"/>
    </source>
</evidence>
<accession>D5RN04</accession>
<dbReference type="AlphaFoldDB" id="D5RN04"/>
<evidence type="ECO:0000313" key="4">
    <source>
        <dbReference type="Proteomes" id="UP000005324"/>
    </source>
</evidence>
<feature type="chain" id="PRO_5003076030" evidence="2">
    <location>
        <begin position="18"/>
        <end position="270"/>
    </location>
</feature>
<evidence type="ECO:0000313" key="3">
    <source>
        <dbReference type="EMBL" id="EFH11320.1"/>
    </source>
</evidence>
<dbReference type="EC" id="1.1.99.3" evidence="3"/>
<dbReference type="HOGENOM" id="CLU_065508_0_0_5"/>
<feature type="compositionally biased region" description="Basic and acidic residues" evidence="1">
    <location>
        <begin position="229"/>
        <end position="238"/>
    </location>
</feature>
<dbReference type="GO" id="GO:0033717">
    <property type="term" value="F:gluconate 2-dehydrogenase (acceptor) activity"/>
    <property type="evidence" value="ECO:0007669"/>
    <property type="project" value="UniProtKB-EC"/>
</dbReference>
<protein>
    <submittedName>
        <fullName evidence="3">Tat pathway signal sequence domain protein</fullName>
        <ecNumber evidence="3">1.1.99.3</ecNumber>
    </submittedName>
</protein>
<feature type="signal peptide" evidence="2">
    <location>
        <begin position="1"/>
        <end position="17"/>
    </location>
</feature>
<gene>
    <name evidence="3" type="ORF">HMPREF0731_2465</name>
</gene>
<keyword evidence="4" id="KW-1185">Reference proteome</keyword>
<sequence>MSERVLLWRRHLLQAMAAAPAAMMFGPAPRGAAAQPAAPTGYAVLNPAEARLLEPILARLIPTDDLGPGALDSGVATFIDRQLATPWAEGDHFYAEGPFQQGVPSQGYQLQDTPAMLLRRGLARLLEVVPQQRGGRSFDQLSAAEQDALLGELERGDLDLSPVPGPLFFQTLLDVAIEGYFADPLYGGNQGMVGWKLVNFPGYYASYVAEIERHNLPFRGPQQSLADLARAHAEDHQHGLPPSPQSVGPSHAGHEHGGMTPRDRQPENAR</sequence>
<organism evidence="3 4">
    <name type="scientific">Pseudoroseomonas cervicalis ATCC 49957</name>
    <dbReference type="NCBI Taxonomy" id="525371"/>
    <lineage>
        <taxon>Bacteria</taxon>
        <taxon>Pseudomonadati</taxon>
        <taxon>Pseudomonadota</taxon>
        <taxon>Alphaproteobacteria</taxon>
        <taxon>Acetobacterales</taxon>
        <taxon>Roseomonadaceae</taxon>
        <taxon>Roseomonas</taxon>
    </lineage>
</organism>
<evidence type="ECO:0000256" key="1">
    <source>
        <dbReference type="SAM" id="MobiDB-lite"/>
    </source>
</evidence>